<evidence type="ECO:0000313" key="2">
    <source>
        <dbReference type="EMBL" id="MFC4740109.1"/>
    </source>
</evidence>
<sequence>MIKKIFYLLIALFLFSCEEEGEFTKQETQEQVIIDPNIELIELYAGTFAPTSGINVTGQAKVFQQGTTRYVSLENFTISDGPDLKVYLSTTANPDMFVNLGNLTSATNYSIPSEVDLELYKYVLIHCQQYNHLFAIANLN</sequence>
<accession>A0ABV9P784</accession>
<dbReference type="PROSITE" id="PS51549">
    <property type="entry name" value="DM13"/>
    <property type="match status" value="1"/>
</dbReference>
<name>A0ABV9P784_9FLAO</name>
<keyword evidence="3" id="KW-1185">Reference proteome</keyword>
<dbReference type="PROSITE" id="PS51257">
    <property type="entry name" value="PROKAR_LIPOPROTEIN"/>
    <property type="match status" value="1"/>
</dbReference>
<comment type="caution">
    <text evidence="2">The sequence shown here is derived from an EMBL/GenBank/DDBJ whole genome shotgun (WGS) entry which is preliminary data.</text>
</comment>
<organism evidence="2 3">
    <name type="scientific">Flavobacterium ponti</name>
    <dbReference type="NCBI Taxonomy" id="665133"/>
    <lineage>
        <taxon>Bacteria</taxon>
        <taxon>Pseudomonadati</taxon>
        <taxon>Bacteroidota</taxon>
        <taxon>Flavobacteriia</taxon>
        <taxon>Flavobacteriales</taxon>
        <taxon>Flavobacteriaceae</taxon>
        <taxon>Flavobacterium</taxon>
    </lineage>
</organism>
<dbReference type="Pfam" id="PF10517">
    <property type="entry name" value="DM13"/>
    <property type="match status" value="1"/>
</dbReference>
<proteinExistence type="predicted"/>
<evidence type="ECO:0000259" key="1">
    <source>
        <dbReference type="PROSITE" id="PS51549"/>
    </source>
</evidence>
<feature type="domain" description="DM13" evidence="1">
    <location>
        <begin position="46"/>
        <end position="140"/>
    </location>
</feature>
<dbReference type="Proteomes" id="UP001595885">
    <property type="component" value="Unassembled WGS sequence"/>
</dbReference>
<dbReference type="RefSeq" id="WP_379740816.1">
    <property type="nucleotide sequence ID" value="NZ_JBHSGW010000025.1"/>
</dbReference>
<gene>
    <name evidence="2" type="ORF">ACFO3U_08905</name>
</gene>
<dbReference type="EMBL" id="JBHSGW010000025">
    <property type="protein sequence ID" value="MFC4740109.1"/>
    <property type="molecule type" value="Genomic_DNA"/>
</dbReference>
<evidence type="ECO:0000313" key="3">
    <source>
        <dbReference type="Proteomes" id="UP001595885"/>
    </source>
</evidence>
<protein>
    <submittedName>
        <fullName evidence="2">DM13 domain-containing protein</fullName>
    </submittedName>
</protein>
<dbReference type="InterPro" id="IPR019545">
    <property type="entry name" value="DM13_domain"/>
</dbReference>
<reference evidence="3" key="1">
    <citation type="journal article" date="2019" name="Int. J. Syst. Evol. Microbiol.">
        <title>The Global Catalogue of Microorganisms (GCM) 10K type strain sequencing project: providing services to taxonomists for standard genome sequencing and annotation.</title>
        <authorList>
            <consortium name="The Broad Institute Genomics Platform"/>
            <consortium name="The Broad Institute Genome Sequencing Center for Infectious Disease"/>
            <person name="Wu L."/>
            <person name="Ma J."/>
        </authorList>
    </citation>
    <scope>NUCLEOTIDE SEQUENCE [LARGE SCALE GENOMIC DNA]</scope>
    <source>
        <strain evidence="3">CCUG 50349</strain>
    </source>
</reference>